<evidence type="ECO:0000313" key="6">
    <source>
        <dbReference type="EMBL" id="KAH0756745.1"/>
    </source>
</evidence>
<proteinExistence type="inferred from homology"/>
<evidence type="ECO:0008006" key="8">
    <source>
        <dbReference type="Google" id="ProtNLM"/>
    </source>
</evidence>
<keyword evidence="4" id="KW-0547">Nucleotide-binding</keyword>
<dbReference type="InterPro" id="IPR027417">
    <property type="entry name" value="P-loop_NTPase"/>
</dbReference>
<dbReference type="PANTHER" id="PTHR11088:SF59">
    <property type="entry name" value="ADENYLATE ISOPENTENYLTRANSFERASE"/>
    <property type="match status" value="1"/>
</dbReference>
<name>A0ABQ7V169_SOLTU</name>
<dbReference type="SUPFAM" id="SSF52540">
    <property type="entry name" value="P-loop containing nucleoside triphosphate hydrolases"/>
    <property type="match status" value="1"/>
</dbReference>
<keyword evidence="5" id="KW-0067">ATP-binding</keyword>
<evidence type="ECO:0000256" key="4">
    <source>
        <dbReference type="ARBA" id="ARBA00022741"/>
    </source>
</evidence>
<keyword evidence="2" id="KW-0808">Transferase</keyword>
<gene>
    <name evidence="6" type="ORF">KY290_020238</name>
</gene>
<dbReference type="Gene3D" id="3.40.50.300">
    <property type="entry name" value="P-loop containing nucleotide triphosphate hydrolases"/>
    <property type="match status" value="1"/>
</dbReference>
<organism evidence="6 7">
    <name type="scientific">Solanum tuberosum</name>
    <name type="common">Potato</name>
    <dbReference type="NCBI Taxonomy" id="4113"/>
    <lineage>
        <taxon>Eukaryota</taxon>
        <taxon>Viridiplantae</taxon>
        <taxon>Streptophyta</taxon>
        <taxon>Embryophyta</taxon>
        <taxon>Tracheophyta</taxon>
        <taxon>Spermatophyta</taxon>
        <taxon>Magnoliopsida</taxon>
        <taxon>eudicotyledons</taxon>
        <taxon>Gunneridae</taxon>
        <taxon>Pentapetalae</taxon>
        <taxon>asterids</taxon>
        <taxon>lamiids</taxon>
        <taxon>Solanales</taxon>
        <taxon>Solanaceae</taxon>
        <taxon>Solanoideae</taxon>
        <taxon>Solaneae</taxon>
        <taxon>Solanum</taxon>
    </lineage>
</organism>
<evidence type="ECO:0000256" key="5">
    <source>
        <dbReference type="ARBA" id="ARBA00022840"/>
    </source>
</evidence>
<protein>
    <recommendedName>
        <fullName evidence="8">Isopentenyltransferase</fullName>
    </recommendedName>
</protein>
<dbReference type="PANTHER" id="PTHR11088">
    <property type="entry name" value="TRNA DIMETHYLALLYLTRANSFERASE"/>
    <property type="match status" value="1"/>
</dbReference>
<evidence type="ECO:0000313" key="7">
    <source>
        <dbReference type="Proteomes" id="UP000826656"/>
    </source>
</evidence>
<keyword evidence="3" id="KW-0203">Cytokinin biosynthesis</keyword>
<sequence length="85" mass="9505">MNTFVNNNKSSKKKVVFVMGATGTGKSRLSIDLAIHFQGEIINSDKMQVYKGLDIITNKITDIEKQGIPHHLLGKQLFALNIYTK</sequence>
<dbReference type="Proteomes" id="UP000826656">
    <property type="component" value="Unassembled WGS sequence"/>
</dbReference>
<evidence type="ECO:0000256" key="1">
    <source>
        <dbReference type="ARBA" id="ARBA00005842"/>
    </source>
</evidence>
<reference evidence="6 7" key="1">
    <citation type="journal article" date="2021" name="bioRxiv">
        <title>Chromosome-scale and haplotype-resolved genome assembly of a tetraploid potato cultivar.</title>
        <authorList>
            <person name="Sun H."/>
            <person name="Jiao W.-B."/>
            <person name="Krause K."/>
            <person name="Campoy J.A."/>
            <person name="Goel M."/>
            <person name="Folz-Donahue K."/>
            <person name="Kukat C."/>
            <person name="Huettel B."/>
            <person name="Schneeberger K."/>
        </authorList>
    </citation>
    <scope>NUCLEOTIDE SEQUENCE [LARGE SCALE GENOMIC DNA]</scope>
    <source>
        <strain evidence="6">SolTubOtavaFocal</strain>
        <tissue evidence="6">Leaves</tissue>
    </source>
</reference>
<dbReference type="EMBL" id="JAIVGD010000015">
    <property type="protein sequence ID" value="KAH0756745.1"/>
    <property type="molecule type" value="Genomic_DNA"/>
</dbReference>
<evidence type="ECO:0000256" key="3">
    <source>
        <dbReference type="ARBA" id="ARBA00022712"/>
    </source>
</evidence>
<dbReference type="InterPro" id="IPR039657">
    <property type="entry name" value="Dimethylallyltransferase"/>
</dbReference>
<comment type="similarity">
    <text evidence="1">Belongs to the IPP transferase family.</text>
</comment>
<dbReference type="Pfam" id="PF01715">
    <property type="entry name" value="IPPT"/>
    <property type="match status" value="1"/>
</dbReference>
<comment type="caution">
    <text evidence="6">The sequence shown here is derived from an EMBL/GenBank/DDBJ whole genome shotgun (WGS) entry which is preliminary data.</text>
</comment>
<evidence type="ECO:0000256" key="2">
    <source>
        <dbReference type="ARBA" id="ARBA00022679"/>
    </source>
</evidence>
<keyword evidence="7" id="KW-1185">Reference proteome</keyword>
<accession>A0ABQ7V169</accession>